<sequence length="237" mass="27868">MVKILILFYLNIKDTHGYEIQKFIQASGFDNWTNIKAGSIYYALSKMEKAGEIELVREETRGSRIRRIYKITDSGKNELKKAIEKELDKPLVPLNIDKFILPSTFNKLDKDVAIKIIEAHMKELNKTLDYWNYWRNIKINGDSPLVEKISFDMTICNYEYELKWCKALIEEFDLYYKLSEKNEVMIKNFHFSEMEDNDKKNIDINKASVNQLKDIILNNSYDAKDALEKLITVIGNK</sequence>
<dbReference type="AlphaFoldDB" id="A0A5N7J7X0"/>
<dbReference type="InterPro" id="IPR036388">
    <property type="entry name" value="WH-like_DNA-bd_sf"/>
</dbReference>
<dbReference type="Proteomes" id="UP000342249">
    <property type="component" value="Unassembled WGS sequence"/>
</dbReference>
<dbReference type="InterPro" id="IPR005149">
    <property type="entry name" value="Tscrpt_reg_PadR_N"/>
</dbReference>
<comment type="caution">
    <text evidence="2">The sequence shown here is derived from an EMBL/GenBank/DDBJ whole genome shotgun (WGS) entry which is preliminary data.</text>
</comment>
<evidence type="ECO:0000313" key="3">
    <source>
        <dbReference type="Proteomes" id="UP000342249"/>
    </source>
</evidence>
<evidence type="ECO:0000313" key="2">
    <source>
        <dbReference type="EMBL" id="MPQ64829.1"/>
    </source>
</evidence>
<dbReference type="SUPFAM" id="SSF46785">
    <property type="entry name" value="Winged helix' DNA-binding domain"/>
    <property type="match status" value="1"/>
</dbReference>
<dbReference type="PANTHER" id="PTHR43252">
    <property type="entry name" value="TRANSCRIPTIONAL REGULATOR YQJI"/>
    <property type="match status" value="1"/>
</dbReference>
<proteinExistence type="predicted"/>
<dbReference type="RefSeq" id="WP_152753976.1">
    <property type="nucleotide sequence ID" value="NZ_SPSE01000054.1"/>
</dbReference>
<evidence type="ECO:0000259" key="1">
    <source>
        <dbReference type="Pfam" id="PF03551"/>
    </source>
</evidence>
<accession>A0A5N7J7X0</accession>
<dbReference type="EMBL" id="SPSF01000056">
    <property type="protein sequence ID" value="MPQ64829.1"/>
    <property type="molecule type" value="Genomic_DNA"/>
</dbReference>
<gene>
    <name evidence="2" type="ORF">E4V82_22430</name>
</gene>
<dbReference type="InterPro" id="IPR036390">
    <property type="entry name" value="WH_DNA-bd_sf"/>
</dbReference>
<dbReference type="Pfam" id="PF03551">
    <property type="entry name" value="PadR"/>
    <property type="match status" value="1"/>
</dbReference>
<protein>
    <submittedName>
        <fullName evidence="2">PadR family transcriptional regulator</fullName>
    </submittedName>
</protein>
<feature type="domain" description="Transcription regulator PadR N-terminal" evidence="1">
    <location>
        <begin position="6"/>
        <end position="81"/>
    </location>
</feature>
<organism evidence="2 3">
    <name type="scientific">Clostridium estertheticum</name>
    <dbReference type="NCBI Taxonomy" id="238834"/>
    <lineage>
        <taxon>Bacteria</taxon>
        <taxon>Bacillati</taxon>
        <taxon>Bacillota</taxon>
        <taxon>Clostridia</taxon>
        <taxon>Eubacteriales</taxon>
        <taxon>Clostridiaceae</taxon>
        <taxon>Clostridium</taxon>
    </lineage>
</organism>
<reference evidence="2 3" key="1">
    <citation type="journal article" date="2019" name="Lett. Appl. Microbiol.">
        <title>A case of 'blown pack' spoilage of vacuum-packaged pork likely associated with Clostridium estertheticum in Canada.</title>
        <authorList>
            <person name="Zhang P."/>
            <person name="Ward P."/>
            <person name="McMullen L.M."/>
            <person name="Yang X."/>
        </authorList>
    </citation>
    <scope>NUCLEOTIDE SEQUENCE [LARGE SCALE GENOMIC DNA]</scope>
    <source>
        <strain evidence="2 3">MA19</strain>
    </source>
</reference>
<name>A0A5N7J7X0_9CLOT</name>
<dbReference type="Gene3D" id="1.10.10.10">
    <property type="entry name" value="Winged helix-like DNA-binding domain superfamily/Winged helix DNA-binding domain"/>
    <property type="match status" value="1"/>
</dbReference>
<dbReference type="PANTHER" id="PTHR43252:SF7">
    <property type="entry name" value="TRANSCRIPTIONAL REGULATOR YQJI"/>
    <property type="match status" value="1"/>
</dbReference>